<dbReference type="InterPro" id="IPR042868">
    <property type="entry name" value="PHYHIP/PHYHIPL"/>
</dbReference>
<dbReference type="EMBL" id="VSWD01000011">
    <property type="protein sequence ID" value="KAK3088004.1"/>
    <property type="molecule type" value="Genomic_DNA"/>
</dbReference>
<dbReference type="PANTHER" id="PTHR15698">
    <property type="entry name" value="PROTEIN CBG15099"/>
    <property type="match status" value="1"/>
</dbReference>
<dbReference type="InterPro" id="IPR045545">
    <property type="entry name" value="PHYIP/PHIPL_C"/>
</dbReference>
<evidence type="ECO:0000313" key="3">
    <source>
        <dbReference type="Proteomes" id="UP001186944"/>
    </source>
</evidence>
<keyword evidence="3" id="KW-1185">Reference proteome</keyword>
<evidence type="ECO:0000259" key="1">
    <source>
        <dbReference type="Pfam" id="PF19281"/>
    </source>
</evidence>
<proteinExistence type="predicted"/>
<dbReference type="Pfam" id="PF19281">
    <property type="entry name" value="PHYHIP_C"/>
    <property type="match status" value="1"/>
</dbReference>
<accession>A0AA89BZ36</accession>
<evidence type="ECO:0000313" key="2">
    <source>
        <dbReference type="EMBL" id="KAK3088004.1"/>
    </source>
</evidence>
<dbReference type="PANTHER" id="PTHR15698:SF10">
    <property type="entry name" value="PHYTANOYL-COA HYDROXYLASE-INTERACTING PROTEIN-LIKE C-TERMINAL DOMAIN-CONTAINING PROTEIN"/>
    <property type="match status" value="1"/>
</dbReference>
<comment type="caution">
    <text evidence="2">The sequence shown here is derived from an EMBL/GenBank/DDBJ whole genome shotgun (WGS) entry which is preliminary data.</text>
</comment>
<protein>
    <recommendedName>
        <fullName evidence="1">Phytanoyl-CoA hydroxylase-interacting protein-like C-terminal domain-containing protein</fullName>
    </recommendedName>
</protein>
<dbReference type="AlphaFoldDB" id="A0AA89BZ36"/>
<organism evidence="2 3">
    <name type="scientific">Pinctada imbricata</name>
    <name type="common">Atlantic pearl-oyster</name>
    <name type="synonym">Pinctada martensii</name>
    <dbReference type="NCBI Taxonomy" id="66713"/>
    <lineage>
        <taxon>Eukaryota</taxon>
        <taxon>Metazoa</taxon>
        <taxon>Spiralia</taxon>
        <taxon>Lophotrochozoa</taxon>
        <taxon>Mollusca</taxon>
        <taxon>Bivalvia</taxon>
        <taxon>Autobranchia</taxon>
        <taxon>Pteriomorphia</taxon>
        <taxon>Pterioida</taxon>
        <taxon>Pterioidea</taxon>
        <taxon>Pteriidae</taxon>
        <taxon>Pinctada</taxon>
    </lineage>
</organism>
<sequence>MTKVELNELFQKAVNHIRRSGDKSAILTHFYRTKPKRYFDAIRIKGCGVMRKYIKNLGGDPASSLNRNIRGLFFSAHLDASTLAPPPQSPYGDERLHIPVPLMMNIDTNLYFADFYCHISSHRVTLVITHRYSASDFFCQQRLIQLNVLCNPFLTLPLSGEYAEVTMGVKVEVFYTEDVDIGNLIWRFPSSVFFTRVKMNKDNNFNRAVLITSIGFSKKDGCTVCNLKKHLKSRK</sequence>
<dbReference type="Proteomes" id="UP001186944">
    <property type="component" value="Unassembled WGS sequence"/>
</dbReference>
<name>A0AA89BZ36_PINIB</name>
<feature type="domain" description="Phytanoyl-CoA hydroxylase-interacting protein-like C-terminal" evidence="1">
    <location>
        <begin position="3"/>
        <end position="181"/>
    </location>
</feature>
<reference evidence="2" key="1">
    <citation type="submission" date="2019-08" db="EMBL/GenBank/DDBJ databases">
        <title>The improved chromosome-level genome for the pearl oyster Pinctada fucata martensii using PacBio sequencing and Hi-C.</title>
        <authorList>
            <person name="Zheng Z."/>
        </authorList>
    </citation>
    <scope>NUCLEOTIDE SEQUENCE</scope>
    <source>
        <strain evidence="2">ZZ-2019</strain>
        <tissue evidence="2">Adductor muscle</tissue>
    </source>
</reference>
<gene>
    <name evidence="2" type="ORF">FSP39_013313</name>
</gene>